<protein>
    <submittedName>
        <fullName evidence="6">ABC transporter related protein</fullName>
    </submittedName>
</protein>
<evidence type="ECO:0000313" key="7">
    <source>
        <dbReference type="Proteomes" id="UP000003571"/>
    </source>
</evidence>
<evidence type="ECO:0000313" key="6">
    <source>
        <dbReference type="EMBL" id="EIC01205.1"/>
    </source>
</evidence>
<dbReference type="RefSeq" id="WP_002705419.1">
    <property type="nucleotide sequence ID" value="NZ_AGRW01000051.1"/>
</dbReference>
<dbReference type="SUPFAM" id="SSF52540">
    <property type="entry name" value="P-loop containing nucleoside triphosphate hydrolases"/>
    <property type="match status" value="1"/>
</dbReference>
<evidence type="ECO:0000256" key="3">
    <source>
        <dbReference type="ARBA" id="ARBA00022741"/>
    </source>
</evidence>
<keyword evidence="4" id="KW-0067">ATP-binding</keyword>
<keyword evidence="3" id="KW-0547">Nucleotide-binding</keyword>
<dbReference type="eggNOG" id="COG1131">
    <property type="taxonomic scope" value="Bacteria"/>
</dbReference>
<dbReference type="Gene3D" id="3.40.50.300">
    <property type="entry name" value="P-loop containing nucleotide triphosphate hydrolases"/>
    <property type="match status" value="1"/>
</dbReference>
<sequence>MVELKHFSKSYGKKTAVSDVSMRCGEGTVTGIIGLNGAGKTTILKAICARHFATAGSVCVNGFDAEGDTEKVRALTGFVEETPNMPDELLVSEFIMMCAGLRGAGNDSAMNAAERCSLAEFWNEKIGRLSKGQRERVNFAQALVNDPPVLVLDEPASGLDPAQIVRMRELVRSLKKGRTIILSTHLMQEVDALCDTVFVMNAGRLAESGSADEIIARTGTRTLEDAFFKLTSR</sequence>
<dbReference type="InterPro" id="IPR027417">
    <property type="entry name" value="P-loop_NTPase"/>
</dbReference>
<name>H7EMC0_9SPIR</name>
<dbReference type="PROSITE" id="PS50893">
    <property type="entry name" value="ABC_TRANSPORTER_2"/>
    <property type="match status" value="1"/>
</dbReference>
<dbReference type="PANTHER" id="PTHR43335">
    <property type="entry name" value="ABC TRANSPORTER, ATP-BINDING PROTEIN"/>
    <property type="match status" value="1"/>
</dbReference>
<evidence type="ECO:0000259" key="5">
    <source>
        <dbReference type="PROSITE" id="PS50893"/>
    </source>
</evidence>
<dbReference type="SMART" id="SM00382">
    <property type="entry name" value="AAA"/>
    <property type="match status" value="1"/>
</dbReference>
<feature type="domain" description="ABC transporter" evidence="5">
    <location>
        <begin position="2"/>
        <end position="227"/>
    </location>
</feature>
<dbReference type="GO" id="GO:0005524">
    <property type="term" value="F:ATP binding"/>
    <property type="evidence" value="ECO:0007669"/>
    <property type="project" value="UniProtKB-KW"/>
</dbReference>
<proteinExistence type="inferred from homology"/>
<dbReference type="STRING" id="907348.TresaDRAFT_0342"/>
<dbReference type="PANTHER" id="PTHR43335:SF2">
    <property type="entry name" value="ABC TRANSPORTER, ATP-BINDING PROTEIN"/>
    <property type="match status" value="1"/>
</dbReference>
<evidence type="ECO:0000256" key="2">
    <source>
        <dbReference type="ARBA" id="ARBA00022448"/>
    </source>
</evidence>
<accession>H7EMC0</accession>
<dbReference type="Pfam" id="PF00005">
    <property type="entry name" value="ABC_tran"/>
    <property type="match status" value="1"/>
</dbReference>
<dbReference type="OrthoDB" id="9775135at2"/>
<dbReference type="GO" id="GO:0016887">
    <property type="term" value="F:ATP hydrolysis activity"/>
    <property type="evidence" value="ECO:0007669"/>
    <property type="project" value="InterPro"/>
</dbReference>
<comment type="caution">
    <text evidence="6">The sequence shown here is derived from an EMBL/GenBank/DDBJ whole genome shotgun (WGS) entry which is preliminary data.</text>
</comment>
<comment type="similarity">
    <text evidence="1">Belongs to the ABC transporter superfamily.</text>
</comment>
<dbReference type="Proteomes" id="UP000003571">
    <property type="component" value="Unassembled WGS sequence"/>
</dbReference>
<dbReference type="EMBL" id="AGRW01000051">
    <property type="protein sequence ID" value="EIC01205.1"/>
    <property type="molecule type" value="Genomic_DNA"/>
</dbReference>
<dbReference type="InterPro" id="IPR003439">
    <property type="entry name" value="ABC_transporter-like_ATP-bd"/>
</dbReference>
<organism evidence="6 7">
    <name type="scientific">Treponema saccharophilum DSM 2985</name>
    <dbReference type="NCBI Taxonomy" id="907348"/>
    <lineage>
        <taxon>Bacteria</taxon>
        <taxon>Pseudomonadati</taxon>
        <taxon>Spirochaetota</taxon>
        <taxon>Spirochaetia</taxon>
        <taxon>Spirochaetales</taxon>
        <taxon>Treponemataceae</taxon>
        <taxon>Treponema</taxon>
    </lineage>
</organism>
<keyword evidence="7" id="KW-1185">Reference proteome</keyword>
<dbReference type="AlphaFoldDB" id="H7EMC0"/>
<evidence type="ECO:0000256" key="1">
    <source>
        <dbReference type="ARBA" id="ARBA00005417"/>
    </source>
</evidence>
<evidence type="ECO:0000256" key="4">
    <source>
        <dbReference type="ARBA" id="ARBA00022840"/>
    </source>
</evidence>
<gene>
    <name evidence="6" type="ORF">TresaDRAFT_0342</name>
</gene>
<keyword evidence="2" id="KW-0813">Transport</keyword>
<dbReference type="InterPro" id="IPR003593">
    <property type="entry name" value="AAA+_ATPase"/>
</dbReference>
<dbReference type="PATRIC" id="fig|907348.3.peg.2097"/>
<reference evidence="6 7" key="1">
    <citation type="submission" date="2011-09" db="EMBL/GenBank/DDBJ databases">
        <title>The draft genome of Treponema saccharophilum DSM 2985.</title>
        <authorList>
            <consortium name="US DOE Joint Genome Institute (JGI-PGF)"/>
            <person name="Lucas S."/>
            <person name="Copeland A."/>
            <person name="Lapidus A."/>
            <person name="Glavina del Rio T."/>
            <person name="Dalin E."/>
            <person name="Tice H."/>
            <person name="Bruce D."/>
            <person name="Goodwin L."/>
            <person name="Pitluck S."/>
            <person name="Peters L."/>
            <person name="Kyrpides N."/>
            <person name="Mavromatis K."/>
            <person name="Ivanova N."/>
            <person name="Markowitz V."/>
            <person name="Cheng J.-F."/>
            <person name="Hugenholtz P."/>
            <person name="Woyke T."/>
            <person name="Wu D."/>
            <person name="Gronow S."/>
            <person name="Wellnitz S."/>
            <person name="Brambilla E."/>
            <person name="Klenk H.-P."/>
            <person name="Eisen J.A."/>
        </authorList>
    </citation>
    <scope>NUCLEOTIDE SEQUENCE [LARGE SCALE GENOMIC DNA]</scope>
    <source>
        <strain evidence="6 7">DSM 2985</strain>
    </source>
</reference>
<dbReference type="CDD" id="cd03230">
    <property type="entry name" value="ABC_DR_subfamily_A"/>
    <property type="match status" value="1"/>
</dbReference>